<proteinExistence type="predicted"/>
<keyword evidence="1" id="KW-0812">Transmembrane</keyword>
<gene>
    <name evidence="2" type="ORF">ENR59_00280</name>
</gene>
<sequence>MKPAEEKVVAMDEYRKTKESEVPSMNELNSKTSQDISRMAIVLALVAVLLAGVLFFKANQSINVLTKDVTGISSKMGTIDARMAELENLPAKSKRMVMGTMIMEMAQKASYLSTQLDNPEQAAKLLQAMELLQQAKPAE</sequence>
<evidence type="ECO:0000256" key="1">
    <source>
        <dbReference type="SAM" id="Phobius"/>
    </source>
</evidence>
<evidence type="ECO:0000313" key="2">
    <source>
        <dbReference type="EMBL" id="HGG91373.1"/>
    </source>
</evidence>
<accession>A0A7C4AFM6</accession>
<organism evidence="2">
    <name type="scientific">Fundidesulfovibrio putealis</name>
    <dbReference type="NCBI Taxonomy" id="270496"/>
    <lineage>
        <taxon>Bacteria</taxon>
        <taxon>Pseudomonadati</taxon>
        <taxon>Thermodesulfobacteriota</taxon>
        <taxon>Desulfovibrionia</taxon>
        <taxon>Desulfovibrionales</taxon>
        <taxon>Desulfovibrionaceae</taxon>
        <taxon>Fundidesulfovibrio</taxon>
    </lineage>
</organism>
<protein>
    <submittedName>
        <fullName evidence="2">Uncharacterized protein</fullName>
    </submittedName>
</protein>
<keyword evidence="1" id="KW-0472">Membrane</keyword>
<name>A0A7C4AFM6_9BACT</name>
<keyword evidence="1" id="KW-1133">Transmembrane helix</keyword>
<reference evidence="2" key="1">
    <citation type="journal article" date="2020" name="mSystems">
        <title>Genome- and Community-Level Interaction Insights into Carbon Utilization and Element Cycling Functions of Hydrothermarchaeota in Hydrothermal Sediment.</title>
        <authorList>
            <person name="Zhou Z."/>
            <person name="Liu Y."/>
            <person name="Xu W."/>
            <person name="Pan J."/>
            <person name="Luo Z.H."/>
            <person name="Li M."/>
        </authorList>
    </citation>
    <scope>NUCLEOTIDE SEQUENCE [LARGE SCALE GENOMIC DNA]</scope>
    <source>
        <strain evidence="2">SpSt-413</strain>
    </source>
</reference>
<comment type="caution">
    <text evidence="2">The sequence shown here is derived from an EMBL/GenBank/DDBJ whole genome shotgun (WGS) entry which is preliminary data.</text>
</comment>
<feature type="transmembrane region" description="Helical" evidence="1">
    <location>
        <begin position="36"/>
        <end position="56"/>
    </location>
</feature>
<dbReference type="EMBL" id="DSRP01000018">
    <property type="protein sequence ID" value="HGG91373.1"/>
    <property type="molecule type" value="Genomic_DNA"/>
</dbReference>
<dbReference type="AlphaFoldDB" id="A0A7C4AFM6"/>